<feature type="binding site" evidence="10">
    <location>
        <begin position="141"/>
        <end position="143"/>
    </location>
    <ligand>
        <name>thiamine diphosphate</name>
        <dbReference type="ChEBI" id="CHEBI:58937"/>
    </ligand>
</feature>
<dbReference type="PANTHER" id="PTHR43322:SF5">
    <property type="entry name" value="1-DEOXY-D-XYLULOSE-5-PHOSPHATE SYNTHASE, CHLOROPLASTIC"/>
    <property type="match status" value="1"/>
</dbReference>
<dbReference type="SUPFAM" id="SSF52518">
    <property type="entry name" value="Thiamin diphosphate-binding fold (THDP-binding)"/>
    <property type="match status" value="2"/>
</dbReference>
<dbReference type="EMBL" id="CP023445">
    <property type="protein sequence ID" value="ATE56089.1"/>
    <property type="molecule type" value="Genomic_DNA"/>
</dbReference>
<feature type="binding site" evidence="10">
    <location>
        <begin position="173"/>
        <end position="174"/>
    </location>
    <ligand>
        <name>thiamine diphosphate</name>
        <dbReference type="ChEBI" id="CHEBI:58937"/>
    </ligand>
</feature>
<dbReference type="Pfam" id="PF02779">
    <property type="entry name" value="Transket_pyr"/>
    <property type="match status" value="1"/>
</dbReference>
<name>A0A290ZAS3_9PSEU</name>
<dbReference type="GO" id="GO:0000287">
    <property type="term" value="F:magnesium ion binding"/>
    <property type="evidence" value="ECO:0007669"/>
    <property type="project" value="UniProtKB-UniRule"/>
</dbReference>
<dbReference type="SUPFAM" id="SSF52922">
    <property type="entry name" value="TK C-terminal domain-like"/>
    <property type="match status" value="1"/>
</dbReference>
<dbReference type="InterPro" id="IPR020826">
    <property type="entry name" value="Transketolase_BS"/>
</dbReference>
<dbReference type="PROSITE" id="PS00801">
    <property type="entry name" value="TRANSKETOLASE_1"/>
    <property type="match status" value="1"/>
</dbReference>
<evidence type="ECO:0000256" key="8">
    <source>
        <dbReference type="ARBA" id="ARBA00023052"/>
    </source>
</evidence>
<evidence type="ECO:0000256" key="11">
    <source>
        <dbReference type="SAM" id="MobiDB-lite"/>
    </source>
</evidence>
<dbReference type="RefSeq" id="WP_096495913.1">
    <property type="nucleotide sequence ID" value="NZ_CP023445.1"/>
</dbReference>
<comment type="subunit">
    <text evidence="3 10">Homodimer.</text>
</comment>
<evidence type="ECO:0000256" key="10">
    <source>
        <dbReference type="HAMAP-Rule" id="MF_00315"/>
    </source>
</evidence>
<evidence type="ECO:0000313" key="13">
    <source>
        <dbReference type="EMBL" id="ATE56089.1"/>
    </source>
</evidence>
<dbReference type="KEGG" id="apre:CNX65_24770"/>
<dbReference type="FunFam" id="3.40.50.970:FF:000010">
    <property type="entry name" value="1-deoxy-D-xylulose-5-phosphate synthase"/>
    <property type="match status" value="1"/>
</dbReference>
<organism evidence="13 14">
    <name type="scientific">Actinosynnema pretiosum</name>
    <dbReference type="NCBI Taxonomy" id="42197"/>
    <lineage>
        <taxon>Bacteria</taxon>
        <taxon>Bacillati</taxon>
        <taxon>Actinomycetota</taxon>
        <taxon>Actinomycetes</taxon>
        <taxon>Pseudonocardiales</taxon>
        <taxon>Pseudonocardiaceae</taxon>
        <taxon>Actinosynnema</taxon>
    </lineage>
</organism>
<proteinExistence type="inferred from homology"/>
<comment type="cofactor">
    <cofactor evidence="10">
        <name>Mg(2+)</name>
        <dbReference type="ChEBI" id="CHEBI:18420"/>
    </cofactor>
    <text evidence="10">Binds 1 Mg(2+) ion per subunit.</text>
</comment>
<evidence type="ECO:0000256" key="5">
    <source>
        <dbReference type="ARBA" id="ARBA00022723"/>
    </source>
</evidence>
<dbReference type="GO" id="GO:0005829">
    <property type="term" value="C:cytosol"/>
    <property type="evidence" value="ECO:0007669"/>
    <property type="project" value="TreeGrafter"/>
</dbReference>
<dbReference type="InterPro" id="IPR033248">
    <property type="entry name" value="Transketolase_C"/>
</dbReference>
<feature type="binding site" evidence="10">
    <location>
        <position position="201"/>
    </location>
    <ligand>
        <name>Mg(2+)</name>
        <dbReference type="ChEBI" id="CHEBI:18420"/>
    </ligand>
</feature>
<gene>
    <name evidence="10" type="primary">dxs</name>
    <name evidence="13" type="ORF">CNX65_24770</name>
</gene>
<dbReference type="GO" id="GO:0019288">
    <property type="term" value="P:isopentenyl diphosphate biosynthetic process, methylerythritol 4-phosphate pathway"/>
    <property type="evidence" value="ECO:0007669"/>
    <property type="project" value="TreeGrafter"/>
</dbReference>
<dbReference type="GO" id="GO:0030976">
    <property type="term" value="F:thiamine pyrophosphate binding"/>
    <property type="evidence" value="ECO:0007669"/>
    <property type="project" value="UniProtKB-UniRule"/>
</dbReference>
<dbReference type="EC" id="2.2.1.7" evidence="10"/>
<dbReference type="InterPro" id="IPR009014">
    <property type="entry name" value="Transketo_C/PFOR_II"/>
</dbReference>
<evidence type="ECO:0000313" key="14">
    <source>
        <dbReference type="Proteomes" id="UP000218505"/>
    </source>
</evidence>
<comment type="cofactor">
    <cofactor evidence="10">
        <name>thiamine diphosphate</name>
        <dbReference type="ChEBI" id="CHEBI:58937"/>
    </cofactor>
    <text evidence="10">Binds 1 thiamine pyrophosphate per subunit.</text>
</comment>
<keyword evidence="5 10" id="KW-0479">Metal-binding</keyword>
<dbReference type="Gene3D" id="3.40.50.970">
    <property type="match status" value="2"/>
</dbReference>
<reference evidence="13" key="1">
    <citation type="submission" date="2017-09" db="EMBL/GenBank/DDBJ databases">
        <title>Complete Genome Sequence of ansamitocin-producing Bacterium Actinosynnema pretiosum X47.</title>
        <authorList>
            <person name="Cao G."/>
            <person name="Zong G."/>
            <person name="Zhong C."/>
            <person name="Fu J."/>
        </authorList>
    </citation>
    <scope>NUCLEOTIDE SEQUENCE [LARGE SCALE GENOMIC DNA]</scope>
    <source>
        <strain evidence="13">X47</strain>
    </source>
</reference>
<dbReference type="CDD" id="cd07033">
    <property type="entry name" value="TPP_PYR_DXS_TK_like"/>
    <property type="match status" value="1"/>
</dbReference>
<dbReference type="InterPro" id="IPR049557">
    <property type="entry name" value="Transketolase_CS"/>
</dbReference>
<dbReference type="PANTHER" id="PTHR43322">
    <property type="entry name" value="1-D-DEOXYXYLULOSE 5-PHOSPHATE SYNTHASE-RELATED"/>
    <property type="match status" value="1"/>
</dbReference>
<dbReference type="HAMAP" id="MF_00315">
    <property type="entry name" value="DXP_synth"/>
    <property type="match status" value="1"/>
</dbReference>
<feature type="domain" description="Transketolase-like pyrimidine-binding" evidence="12">
    <location>
        <begin position="296"/>
        <end position="460"/>
    </location>
</feature>
<dbReference type="SMART" id="SM00861">
    <property type="entry name" value="Transket_pyr"/>
    <property type="match status" value="1"/>
</dbReference>
<evidence type="ECO:0000256" key="9">
    <source>
        <dbReference type="ARBA" id="ARBA00023229"/>
    </source>
</evidence>
<dbReference type="InterPro" id="IPR029061">
    <property type="entry name" value="THDP-binding"/>
</dbReference>
<evidence type="ECO:0000256" key="1">
    <source>
        <dbReference type="ARBA" id="ARBA00004980"/>
    </source>
</evidence>
<feature type="binding site" evidence="10">
    <location>
        <position position="172"/>
    </location>
    <ligand>
        <name>Mg(2+)</name>
        <dbReference type="ChEBI" id="CHEBI:18420"/>
    </ligand>
</feature>
<comment type="function">
    <text evidence="10">Catalyzes the acyloin condensation reaction between C atoms 2 and 3 of pyruvate and glyceraldehyde 3-phosphate to yield 1-deoxy-D-xylulose-5-phosphate (DXP).</text>
</comment>
<feature type="binding site" evidence="10">
    <location>
        <position position="273"/>
    </location>
    <ligand>
        <name>thiamine diphosphate</name>
        <dbReference type="ChEBI" id="CHEBI:58937"/>
    </ligand>
</feature>
<dbReference type="Pfam" id="PF13292">
    <property type="entry name" value="DXP_synthase_N"/>
    <property type="match status" value="2"/>
</dbReference>
<evidence type="ECO:0000256" key="6">
    <source>
        <dbReference type="ARBA" id="ARBA00022842"/>
    </source>
</evidence>
<dbReference type="NCBIfam" id="NF003933">
    <property type="entry name" value="PRK05444.2-2"/>
    <property type="match status" value="1"/>
</dbReference>
<feature type="region of interest" description="Disordered" evidence="11">
    <location>
        <begin position="1"/>
        <end position="31"/>
    </location>
</feature>
<evidence type="ECO:0000256" key="3">
    <source>
        <dbReference type="ARBA" id="ARBA00011738"/>
    </source>
</evidence>
<dbReference type="UniPathway" id="UPA00064">
    <property type="reaction ID" value="UER00091"/>
</dbReference>
<sequence>MSGAPGGTARPPHADADGAPQPRSEGMPTSLEQLTGPEALRAVPERALPALAAEIRRFLVEKVSRRGGHLGSNLGAVELTIALHRVFDSPHDVLLFDGGHQAYAHKVLTGRAAGFDGLRGFGGLSGYPSAAESQHDVVENSHSSTALSYADGIARALRLQGSDRRVVAVVGDGALTGGMAWEALNNLASADYPVIVVVNDNARSYAPTAGGLAAHLGRLRERRAHPVFEELGLPYLGPVDGHDVPALEGVLAEAAALGRPVVVHCATRKGRGYPPAEGDAVDCLHAVSPSGGTGERGWADVFGAELAEIGLRRADVVCVTAAVQGPSGLDAFARRFPERVFDVGVAEQHAVTSAAGMAMAGAHPVVPLASTFLQRAFDQVLMDVALHRLPVTLVLGGAGVTGPDGPSQQGLWDAALLALVPGMRVAAPRDPSRLVELLREAVAEREAPTALRHPSGPAPEDVFALRRVGGCDVLHEAHAARALLVAVGPMAGVCLEAAELLAGRGVGVDVVDPRWIAPLDPELLRLAGGHRVVLVVEDGVAGGSLGARLAQAVGSARVRSLALPVEFLPHGERAELLRRRGLAAGDVAAAVRRAVDEDSLTVSASVCDCLQDVLPYRGER</sequence>
<dbReference type="GO" id="GO:0008661">
    <property type="term" value="F:1-deoxy-D-xylulose-5-phosphate synthase activity"/>
    <property type="evidence" value="ECO:0007669"/>
    <property type="project" value="UniProtKB-UniRule"/>
</dbReference>
<dbReference type="Gene3D" id="3.40.50.920">
    <property type="match status" value="1"/>
</dbReference>
<evidence type="ECO:0000259" key="12">
    <source>
        <dbReference type="SMART" id="SM00861"/>
    </source>
</evidence>
<keyword evidence="6 10" id="KW-0460">Magnesium</keyword>
<dbReference type="CDD" id="cd02007">
    <property type="entry name" value="TPP_DXS"/>
    <property type="match status" value="1"/>
</dbReference>
<keyword evidence="4 10" id="KW-0808">Transferase</keyword>
<comment type="pathway">
    <text evidence="1 10">Metabolic intermediate biosynthesis; 1-deoxy-D-xylulose 5-phosphate biosynthesis; 1-deoxy-D-xylulose 5-phosphate from D-glyceraldehyde 3-phosphate and pyruvate: step 1/1.</text>
</comment>
<feature type="binding site" evidence="10">
    <location>
        <position position="201"/>
    </location>
    <ligand>
        <name>thiamine diphosphate</name>
        <dbReference type="ChEBI" id="CHEBI:58937"/>
    </ligand>
</feature>
<dbReference type="InterPro" id="IPR005477">
    <property type="entry name" value="Dxylulose-5-P_synthase"/>
</dbReference>
<keyword evidence="9 10" id="KW-0414">Isoprene biosynthesis</keyword>
<evidence type="ECO:0000256" key="2">
    <source>
        <dbReference type="ARBA" id="ARBA00011081"/>
    </source>
</evidence>
<evidence type="ECO:0000256" key="4">
    <source>
        <dbReference type="ARBA" id="ARBA00022679"/>
    </source>
</evidence>
<dbReference type="InterPro" id="IPR005475">
    <property type="entry name" value="Transketolase-like_Pyr-bd"/>
</dbReference>
<keyword evidence="8 10" id="KW-0786">Thiamine pyrophosphate</keyword>
<protein>
    <recommendedName>
        <fullName evidence="10">1-deoxy-D-xylulose-5-phosphate synthase</fullName>
        <ecNumber evidence="10">2.2.1.7</ecNumber>
    </recommendedName>
    <alternativeName>
        <fullName evidence="10">1-deoxyxylulose-5-phosphate synthase</fullName>
        <shortName evidence="10">DXP synthase</shortName>
        <shortName evidence="10">DXPS</shortName>
    </alternativeName>
</protein>
<evidence type="ECO:0000256" key="7">
    <source>
        <dbReference type="ARBA" id="ARBA00022977"/>
    </source>
</evidence>
<keyword evidence="7 10" id="KW-0784">Thiamine biosynthesis</keyword>
<feature type="binding site" evidence="10">
    <location>
        <position position="347"/>
    </location>
    <ligand>
        <name>thiamine diphosphate</name>
        <dbReference type="ChEBI" id="CHEBI:58937"/>
    </ligand>
</feature>
<feature type="binding site" evidence="10">
    <location>
        <position position="100"/>
    </location>
    <ligand>
        <name>thiamine diphosphate</name>
        <dbReference type="ChEBI" id="CHEBI:58937"/>
    </ligand>
</feature>
<dbReference type="PROSITE" id="PS00802">
    <property type="entry name" value="TRANSKETOLASE_2"/>
    <property type="match status" value="1"/>
</dbReference>
<dbReference type="Proteomes" id="UP000218505">
    <property type="component" value="Chromosome"/>
</dbReference>
<dbReference type="AlphaFoldDB" id="A0A290ZAS3"/>
<dbReference type="GO" id="GO:0009228">
    <property type="term" value="P:thiamine biosynthetic process"/>
    <property type="evidence" value="ECO:0007669"/>
    <property type="project" value="UniProtKB-UniRule"/>
</dbReference>
<comment type="catalytic activity">
    <reaction evidence="10">
        <text>D-glyceraldehyde 3-phosphate + pyruvate + H(+) = 1-deoxy-D-xylulose 5-phosphate + CO2</text>
        <dbReference type="Rhea" id="RHEA:12605"/>
        <dbReference type="ChEBI" id="CHEBI:15361"/>
        <dbReference type="ChEBI" id="CHEBI:15378"/>
        <dbReference type="ChEBI" id="CHEBI:16526"/>
        <dbReference type="ChEBI" id="CHEBI:57792"/>
        <dbReference type="ChEBI" id="CHEBI:59776"/>
        <dbReference type="EC" id="2.2.1.7"/>
    </reaction>
</comment>
<dbReference type="Pfam" id="PF02780">
    <property type="entry name" value="Transketolase_C"/>
    <property type="match status" value="1"/>
</dbReference>
<keyword evidence="14" id="KW-1185">Reference proteome</keyword>
<accession>A0A290ZAS3</accession>
<dbReference type="GO" id="GO:0016114">
    <property type="term" value="P:terpenoid biosynthetic process"/>
    <property type="evidence" value="ECO:0007669"/>
    <property type="project" value="UniProtKB-UniRule"/>
</dbReference>
<comment type="similarity">
    <text evidence="2 10">Belongs to the transketolase family. DXPS subfamily.</text>
</comment>